<evidence type="ECO:0000313" key="5">
    <source>
        <dbReference type="EMBL" id="QOD60955.1"/>
    </source>
</evidence>
<evidence type="ECO:0000256" key="1">
    <source>
        <dbReference type="ARBA" id="ARBA00023015"/>
    </source>
</evidence>
<evidence type="ECO:0000313" key="6">
    <source>
        <dbReference type="Proteomes" id="UP000516764"/>
    </source>
</evidence>
<protein>
    <submittedName>
        <fullName evidence="5">FadR family transcriptional regulator</fullName>
    </submittedName>
</protein>
<name>A0A7L8AG13_9FLAO</name>
<dbReference type="EMBL" id="CP061813">
    <property type="protein sequence ID" value="QOD60955.1"/>
    <property type="molecule type" value="Genomic_DNA"/>
</dbReference>
<keyword evidence="1" id="KW-0805">Transcription regulation</keyword>
<dbReference type="InterPro" id="IPR036388">
    <property type="entry name" value="WH-like_DNA-bd_sf"/>
</dbReference>
<dbReference type="Gene3D" id="1.20.120.530">
    <property type="entry name" value="GntR ligand-binding domain-like"/>
    <property type="match status" value="1"/>
</dbReference>
<dbReference type="CDD" id="cd07377">
    <property type="entry name" value="WHTH_GntR"/>
    <property type="match status" value="1"/>
</dbReference>
<dbReference type="InterPro" id="IPR011711">
    <property type="entry name" value="GntR_C"/>
</dbReference>
<dbReference type="SUPFAM" id="SSF46785">
    <property type="entry name" value="Winged helix' DNA-binding domain"/>
    <property type="match status" value="1"/>
</dbReference>
<evidence type="ECO:0000259" key="4">
    <source>
        <dbReference type="PROSITE" id="PS50949"/>
    </source>
</evidence>
<dbReference type="SMART" id="SM00895">
    <property type="entry name" value="FCD"/>
    <property type="match status" value="1"/>
</dbReference>
<sequence>MASKTIRIKDDVEVHNMIILKIKDYIKSRNLGPGDKLPSERVLSEQFNVGRRIVGEAIEKLEFYSLVKSVPQSGTFVAKIGNIALNSIIEDIVTLKKEDFLSLVETRIMLETKSVYLTATRRTDEDIKNIEKAFNNYKTKILSGEDALQEDMLFHLAIAKASKNATINALMIQIVPNIIVTFEKTRVSNEKGYLFEIKKHEAILEAIKSKNPKEATKAMEFHFEFLIKFCEDY</sequence>
<organism evidence="5 6">
    <name type="scientific">Polaribacter haliotis</name>
    <dbReference type="NCBI Taxonomy" id="1888915"/>
    <lineage>
        <taxon>Bacteria</taxon>
        <taxon>Pseudomonadati</taxon>
        <taxon>Bacteroidota</taxon>
        <taxon>Flavobacteriia</taxon>
        <taxon>Flavobacteriales</taxon>
        <taxon>Flavobacteriaceae</taxon>
    </lineage>
</organism>
<dbReference type="SMART" id="SM00345">
    <property type="entry name" value="HTH_GNTR"/>
    <property type="match status" value="1"/>
</dbReference>
<dbReference type="Pfam" id="PF07729">
    <property type="entry name" value="FCD"/>
    <property type="match status" value="1"/>
</dbReference>
<dbReference type="GO" id="GO:0003700">
    <property type="term" value="F:DNA-binding transcription factor activity"/>
    <property type="evidence" value="ECO:0007669"/>
    <property type="project" value="InterPro"/>
</dbReference>
<proteinExistence type="predicted"/>
<evidence type="ECO:0000256" key="2">
    <source>
        <dbReference type="ARBA" id="ARBA00023125"/>
    </source>
</evidence>
<dbReference type="InterPro" id="IPR036390">
    <property type="entry name" value="WH_DNA-bd_sf"/>
</dbReference>
<dbReference type="InterPro" id="IPR008920">
    <property type="entry name" value="TF_FadR/GntR_C"/>
</dbReference>
<dbReference type="AlphaFoldDB" id="A0A7L8AG13"/>
<dbReference type="SUPFAM" id="SSF48008">
    <property type="entry name" value="GntR ligand-binding domain-like"/>
    <property type="match status" value="1"/>
</dbReference>
<dbReference type="Gene3D" id="1.10.10.10">
    <property type="entry name" value="Winged helix-like DNA-binding domain superfamily/Winged helix DNA-binding domain"/>
    <property type="match status" value="1"/>
</dbReference>
<dbReference type="OrthoDB" id="9799482at2"/>
<dbReference type="Proteomes" id="UP000516764">
    <property type="component" value="Chromosome"/>
</dbReference>
<gene>
    <name evidence="5" type="ORF">H9I45_00515</name>
</gene>
<keyword evidence="6" id="KW-1185">Reference proteome</keyword>
<reference evidence="5 6" key="1">
    <citation type="journal article" date="2016" name="Int. J. Syst. Evol. Microbiol.">
        <title>Polaribacter haliotis sp. nov., isolated from the gut of abalone Haliotis discus hannai.</title>
        <authorList>
            <person name="Kim Y.O."/>
            <person name="Park I.S."/>
            <person name="Park S."/>
            <person name="Nam B.H."/>
            <person name="Park J.M."/>
            <person name="Kim D.G."/>
            <person name="Yoon J.H."/>
        </authorList>
    </citation>
    <scope>NUCLEOTIDE SEQUENCE [LARGE SCALE GENOMIC DNA]</scope>
    <source>
        <strain evidence="5 6">KCTC 52418</strain>
    </source>
</reference>
<dbReference type="RefSeq" id="WP_088355248.1">
    <property type="nucleotide sequence ID" value="NZ_CP061813.1"/>
</dbReference>
<dbReference type="PROSITE" id="PS50949">
    <property type="entry name" value="HTH_GNTR"/>
    <property type="match status" value="1"/>
</dbReference>
<evidence type="ECO:0000256" key="3">
    <source>
        <dbReference type="ARBA" id="ARBA00023163"/>
    </source>
</evidence>
<dbReference type="PANTHER" id="PTHR43537">
    <property type="entry name" value="TRANSCRIPTIONAL REGULATOR, GNTR FAMILY"/>
    <property type="match status" value="1"/>
</dbReference>
<accession>A0A7L8AG13</accession>
<dbReference type="Pfam" id="PF00392">
    <property type="entry name" value="GntR"/>
    <property type="match status" value="1"/>
</dbReference>
<dbReference type="InterPro" id="IPR000524">
    <property type="entry name" value="Tscrpt_reg_HTH_GntR"/>
</dbReference>
<keyword evidence="2" id="KW-0238">DNA-binding</keyword>
<dbReference type="PANTHER" id="PTHR43537:SF5">
    <property type="entry name" value="UXU OPERON TRANSCRIPTIONAL REGULATOR"/>
    <property type="match status" value="1"/>
</dbReference>
<dbReference type="PRINTS" id="PR00035">
    <property type="entry name" value="HTHGNTR"/>
</dbReference>
<keyword evidence="3" id="KW-0804">Transcription</keyword>
<dbReference type="GO" id="GO:0003677">
    <property type="term" value="F:DNA binding"/>
    <property type="evidence" value="ECO:0007669"/>
    <property type="project" value="UniProtKB-KW"/>
</dbReference>
<feature type="domain" description="HTH gntR-type" evidence="4">
    <location>
        <begin position="12"/>
        <end position="80"/>
    </location>
</feature>
<dbReference type="KEGG" id="phal:H9I45_00515"/>